<dbReference type="EMBL" id="LGST01000008">
    <property type="protein sequence ID" value="KNE01708.1"/>
    <property type="molecule type" value="Genomic_DNA"/>
</dbReference>
<dbReference type="VEuPathDB" id="FungiDB:CJI96_0003735"/>
<dbReference type="VEuPathDB" id="FungiDB:B9J08_004945"/>
<dbReference type="Proteomes" id="UP000037122">
    <property type="component" value="Unassembled WGS sequence"/>
</dbReference>
<evidence type="ECO:0000313" key="2">
    <source>
        <dbReference type="EMBL" id="KNE01708.1"/>
    </source>
</evidence>
<accession>A0A0L0P5Q0</accession>
<name>A0A0L0P5Q0_CANAR</name>
<comment type="caution">
    <text evidence="2">The sequence shown here is derived from an EMBL/GenBank/DDBJ whole genome shotgun (WGS) entry which is preliminary data.</text>
</comment>
<reference evidence="3" key="1">
    <citation type="journal article" date="2015" name="BMC Genomics">
        <title>Draft genome of a commonly misdiagnosed multidrug resistant pathogen Candida auris.</title>
        <authorList>
            <person name="Chatterjee S."/>
            <person name="Alampalli S.V."/>
            <person name="Nageshan R.K."/>
            <person name="Chettiar S.T."/>
            <person name="Joshi S."/>
            <person name="Tatu U.S."/>
        </authorList>
    </citation>
    <scope>NUCLEOTIDE SEQUENCE [LARGE SCALE GENOMIC DNA]</scope>
    <source>
        <strain evidence="3">6684</strain>
    </source>
</reference>
<proteinExistence type="predicted"/>
<organism evidence="2 3">
    <name type="scientific">Candidozyma auris</name>
    <name type="common">Yeast</name>
    <name type="synonym">Candida auris</name>
    <dbReference type="NCBI Taxonomy" id="498019"/>
    <lineage>
        <taxon>Eukaryota</taxon>
        <taxon>Fungi</taxon>
        <taxon>Dikarya</taxon>
        <taxon>Ascomycota</taxon>
        <taxon>Saccharomycotina</taxon>
        <taxon>Pichiomycetes</taxon>
        <taxon>Metschnikowiaceae</taxon>
        <taxon>Candidozyma</taxon>
    </lineage>
</organism>
<gene>
    <name evidence="2" type="ORF">QG37_01044</name>
</gene>
<evidence type="ECO:0000313" key="3">
    <source>
        <dbReference type="Proteomes" id="UP000037122"/>
    </source>
</evidence>
<dbReference type="AlphaFoldDB" id="A0A0L0P5Q0"/>
<dbReference type="VEuPathDB" id="FungiDB:CJI97_005029"/>
<sequence length="195" mass="22040">MLGNFFSSDDITHEPTVDYNRTLNREWASRIDVPDQKLPGGFSRLKTEPLSHTLPDASAAHAALDLDDEIDVLMKLAADRVRNNNTFLKRLDLAIDCASADAAIDGSNQEQRLTDLQKRYDQLRDDLLREHELYTEFYKGYKELLLKHNALLKQGTSDTASIANKVNEIKSASDQIKVKQLCDALLDELNNAHSR</sequence>
<dbReference type="VEuPathDB" id="FungiDB:QG37_01044"/>
<dbReference type="VEuPathDB" id="FungiDB:CJJ07_003237"/>
<feature type="coiled-coil region" evidence="1">
    <location>
        <begin position="106"/>
        <end position="133"/>
    </location>
</feature>
<protein>
    <submittedName>
        <fullName evidence="2">Uncharacterized protein</fullName>
    </submittedName>
</protein>
<dbReference type="VEuPathDB" id="FungiDB:CJJ09_004418"/>
<evidence type="ECO:0000256" key="1">
    <source>
        <dbReference type="SAM" id="Coils"/>
    </source>
</evidence>
<keyword evidence="1" id="KW-0175">Coiled coil</keyword>